<evidence type="ECO:0000256" key="3">
    <source>
        <dbReference type="ARBA" id="ARBA00022692"/>
    </source>
</evidence>
<feature type="transmembrane region" description="Helical" evidence="6">
    <location>
        <begin position="419"/>
        <end position="439"/>
    </location>
</feature>
<reference evidence="8" key="1">
    <citation type="journal article" date="2020" name="Stud. Mycol.">
        <title>101 Dothideomycetes genomes: a test case for predicting lifestyles and emergence of pathogens.</title>
        <authorList>
            <person name="Haridas S."/>
            <person name="Albert R."/>
            <person name="Binder M."/>
            <person name="Bloem J."/>
            <person name="Labutti K."/>
            <person name="Salamov A."/>
            <person name="Andreopoulos B."/>
            <person name="Baker S."/>
            <person name="Barry K."/>
            <person name="Bills G."/>
            <person name="Bluhm B."/>
            <person name="Cannon C."/>
            <person name="Castanera R."/>
            <person name="Culley D."/>
            <person name="Daum C."/>
            <person name="Ezra D."/>
            <person name="Gonzalez J."/>
            <person name="Henrissat B."/>
            <person name="Kuo A."/>
            <person name="Liang C."/>
            <person name="Lipzen A."/>
            <person name="Lutzoni F."/>
            <person name="Magnuson J."/>
            <person name="Mondo S."/>
            <person name="Nolan M."/>
            <person name="Ohm R."/>
            <person name="Pangilinan J."/>
            <person name="Park H.-J."/>
            <person name="Ramirez L."/>
            <person name="Alfaro M."/>
            <person name="Sun H."/>
            <person name="Tritt A."/>
            <person name="Yoshinaga Y."/>
            <person name="Zwiers L.-H."/>
            <person name="Turgeon B."/>
            <person name="Goodwin S."/>
            <person name="Spatafora J."/>
            <person name="Crous P."/>
            <person name="Grigoriev I."/>
        </authorList>
    </citation>
    <scope>NUCLEOTIDE SEQUENCE</scope>
    <source>
        <strain evidence="8">CBS 207.26</strain>
    </source>
</reference>
<evidence type="ECO:0000313" key="9">
    <source>
        <dbReference type="Proteomes" id="UP000800200"/>
    </source>
</evidence>
<gene>
    <name evidence="8" type="ORF">K469DRAFT_659726</name>
</gene>
<dbReference type="PANTHER" id="PTHR23502">
    <property type="entry name" value="MAJOR FACILITATOR SUPERFAMILY"/>
    <property type="match status" value="1"/>
</dbReference>
<dbReference type="OrthoDB" id="3936150at2759"/>
<dbReference type="AlphaFoldDB" id="A0A6A6EG58"/>
<dbReference type="GO" id="GO:0022857">
    <property type="term" value="F:transmembrane transporter activity"/>
    <property type="evidence" value="ECO:0007669"/>
    <property type="project" value="InterPro"/>
</dbReference>
<evidence type="ECO:0000256" key="1">
    <source>
        <dbReference type="ARBA" id="ARBA00004141"/>
    </source>
</evidence>
<keyword evidence="3 6" id="KW-0812">Transmembrane</keyword>
<evidence type="ECO:0000256" key="5">
    <source>
        <dbReference type="ARBA" id="ARBA00023136"/>
    </source>
</evidence>
<dbReference type="GO" id="GO:0016020">
    <property type="term" value="C:membrane"/>
    <property type="evidence" value="ECO:0007669"/>
    <property type="project" value="UniProtKB-SubCell"/>
</dbReference>
<dbReference type="PROSITE" id="PS50850">
    <property type="entry name" value="MFS"/>
    <property type="match status" value="1"/>
</dbReference>
<organism evidence="8 9">
    <name type="scientific">Zopfia rhizophila CBS 207.26</name>
    <dbReference type="NCBI Taxonomy" id="1314779"/>
    <lineage>
        <taxon>Eukaryota</taxon>
        <taxon>Fungi</taxon>
        <taxon>Dikarya</taxon>
        <taxon>Ascomycota</taxon>
        <taxon>Pezizomycotina</taxon>
        <taxon>Dothideomycetes</taxon>
        <taxon>Dothideomycetes incertae sedis</taxon>
        <taxon>Zopfiaceae</taxon>
        <taxon>Zopfia</taxon>
    </lineage>
</organism>
<feature type="transmembrane region" description="Helical" evidence="6">
    <location>
        <begin position="326"/>
        <end position="345"/>
    </location>
</feature>
<feature type="domain" description="Major facilitator superfamily (MFS) profile" evidence="7">
    <location>
        <begin position="46"/>
        <end position="442"/>
    </location>
</feature>
<evidence type="ECO:0000259" key="7">
    <source>
        <dbReference type="PROSITE" id="PS50850"/>
    </source>
</evidence>
<keyword evidence="4 6" id="KW-1133">Transmembrane helix</keyword>
<dbReference type="InterPro" id="IPR011701">
    <property type="entry name" value="MFS"/>
</dbReference>
<accession>A0A6A6EG58</accession>
<dbReference type="PANTHER" id="PTHR23502:SF68">
    <property type="entry name" value="MULTIDRUG TRANSPORTER, PUTATIVE (AFU_ORTHOLOGUE AFUA_3G01120)-RELATED"/>
    <property type="match status" value="1"/>
</dbReference>
<evidence type="ECO:0000256" key="6">
    <source>
        <dbReference type="SAM" id="Phobius"/>
    </source>
</evidence>
<feature type="transmembrane region" description="Helical" evidence="6">
    <location>
        <begin position="248"/>
        <end position="267"/>
    </location>
</feature>
<dbReference type="Gene3D" id="1.20.1720.10">
    <property type="entry name" value="Multidrug resistance protein D"/>
    <property type="match status" value="1"/>
</dbReference>
<protein>
    <submittedName>
        <fullName evidence="8">MFS general substrate transporter</fullName>
    </submittedName>
</protein>
<evidence type="ECO:0000256" key="4">
    <source>
        <dbReference type="ARBA" id="ARBA00022989"/>
    </source>
</evidence>
<sequence>MRNSLNIEQIALTTDSDNNEEHLHLDTERLEYTDPKNWPTKKKWTHILIVASMTMSTPLASAIHTPALEQVAIELSVDESVASLSVPTYVLGFATGPLLIAPLSKVFGRLPIYNTCNLLLMLGNVGCALAPDMGWLLVFRFLAGCAGASPITQGSGTIADIIEKEKRGRAVALVAFGSLWGPMLGPAAGGRIVETKHQQPTSTAPLVGPKSPLLSSLHRDDAHQPEVSLFRLLCKAVGAPFRLTCQPIFFTVAAISAFFYSLQIFLYVDIPKTYKTQYSFPPSKQGLVFLGTGIGMTMGLLTFGLFSDQIMIRLAGTGPRKPEYRLPLMMISTFLASFGLATYALTASPSVTWIIPIIGNVVTGAGLYSISMSAATYLIDLSPEWAVDSAAMLSIVRFPTGAVVSALSEKIVVIVSRTVLKEIFAAAALGALPVIYVLYKKGGVLRAKYSIVSKIDG</sequence>
<feature type="transmembrane region" description="Helical" evidence="6">
    <location>
        <begin position="357"/>
        <end position="379"/>
    </location>
</feature>
<keyword evidence="9" id="KW-1185">Reference proteome</keyword>
<dbReference type="Pfam" id="PF07690">
    <property type="entry name" value="MFS_1"/>
    <property type="match status" value="1"/>
</dbReference>
<feature type="transmembrane region" description="Helical" evidence="6">
    <location>
        <begin position="385"/>
        <end position="407"/>
    </location>
</feature>
<dbReference type="EMBL" id="ML994622">
    <property type="protein sequence ID" value="KAF2188866.1"/>
    <property type="molecule type" value="Genomic_DNA"/>
</dbReference>
<dbReference type="InterPro" id="IPR036259">
    <property type="entry name" value="MFS_trans_sf"/>
</dbReference>
<evidence type="ECO:0000313" key="8">
    <source>
        <dbReference type="EMBL" id="KAF2188866.1"/>
    </source>
</evidence>
<evidence type="ECO:0000256" key="2">
    <source>
        <dbReference type="ARBA" id="ARBA00008335"/>
    </source>
</evidence>
<proteinExistence type="inferred from homology"/>
<feature type="transmembrane region" description="Helical" evidence="6">
    <location>
        <begin position="287"/>
        <end position="306"/>
    </location>
</feature>
<comment type="similarity">
    <text evidence="2">Belongs to the major facilitator superfamily.</text>
</comment>
<keyword evidence="5 6" id="KW-0472">Membrane</keyword>
<name>A0A6A6EG58_9PEZI</name>
<dbReference type="InterPro" id="IPR020846">
    <property type="entry name" value="MFS_dom"/>
</dbReference>
<dbReference type="SUPFAM" id="SSF103473">
    <property type="entry name" value="MFS general substrate transporter"/>
    <property type="match status" value="1"/>
</dbReference>
<comment type="subcellular location">
    <subcellularLocation>
        <location evidence="1">Membrane</location>
        <topology evidence="1">Multi-pass membrane protein</topology>
    </subcellularLocation>
</comment>
<dbReference type="Proteomes" id="UP000800200">
    <property type="component" value="Unassembled WGS sequence"/>
</dbReference>